<dbReference type="EMBL" id="CM037614">
    <property type="protein sequence ID" value="KAH8016910.1"/>
    <property type="molecule type" value="Genomic_DNA"/>
</dbReference>
<name>A0ACB8GAV7_9SAUR</name>
<proteinExistence type="predicted"/>
<organism evidence="1 2">
    <name type="scientific">Sphaerodactylus townsendi</name>
    <dbReference type="NCBI Taxonomy" id="933632"/>
    <lineage>
        <taxon>Eukaryota</taxon>
        <taxon>Metazoa</taxon>
        <taxon>Chordata</taxon>
        <taxon>Craniata</taxon>
        <taxon>Vertebrata</taxon>
        <taxon>Euteleostomi</taxon>
        <taxon>Lepidosauria</taxon>
        <taxon>Squamata</taxon>
        <taxon>Bifurcata</taxon>
        <taxon>Gekkota</taxon>
        <taxon>Sphaerodactylidae</taxon>
        <taxon>Sphaerodactylus</taxon>
    </lineage>
</organism>
<sequence length="151" mass="17546">MDRMHKSLAFVLVSRICKSFPSDPVRMYGLFSLSDQNTTTLTRLFQEKQQQPALMFGFQHVKGMRLQLKVQASRDFFPQKEQSPMHTHRGSPHFCTSTARVTMKLASRQTRTMEVAVWVSTSSYIQLICVRILCRHKSDFQESSHSQKHHT</sequence>
<accession>A0ACB8GAV7</accession>
<keyword evidence="2" id="KW-1185">Reference proteome</keyword>
<protein>
    <submittedName>
        <fullName evidence="1">Uncharacterized protein</fullName>
    </submittedName>
</protein>
<evidence type="ECO:0000313" key="1">
    <source>
        <dbReference type="EMBL" id="KAH8016910.1"/>
    </source>
</evidence>
<evidence type="ECO:0000313" key="2">
    <source>
        <dbReference type="Proteomes" id="UP000827872"/>
    </source>
</evidence>
<dbReference type="Proteomes" id="UP000827872">
    <property type="component" value="Linkage Group LG01"/>
</dbReference>
<reference evidence="1" key="1">
    <citation type="submission" date="2021-08" db="EMBL/GenBank/DDBJ databases">
        <title>The first chromosome-level gecko genome reveals the dynamic sex chromosomes of Neotropical dwarf geckos (Sphaerodactylidae: Sphaerodactylus).</title>
        <authorList>
            <person name="Pinto B.J."/>
            <person name="Keating S.E."/>
            <person name="Gamble T."/>
        </authorList>
    </citation>
    <scope>NUCLEOTIDE SEQUENCE</scope>
    <source>
        <strain evidence="1">TG3544</strain>
    </source>
</reference>
<comment type="caution">
    <text evidence="1">The sequence shown here is derived from an EMBL/GenBank/DDBJ whole genome shotgun (WGS) entry which is preliminary data.</text>
</comment>
<gene>
    <name evidence="1" type="ORF">K3G42_024264</name>
</gene>